<dbReference type="Gene3D" id="3.40.1080.10">
    <property type="entry name" value="Glutaconate Coenzyme A-transferase"/>
    <property type="match status" value="2"/>
</dbReference>
<dbReference type="EMBL" id="CP092876">
    <property type="protein sequence ID" value="UYV77073.1"/>
    <property type="molecule type" value="Genomic_DNA"/>
</dbReference>
<dbReference type="InterPro" id="IPR004164">
    <property type="entry name" value="CoA_transf_AS"/>
</dbReference>
<keyword evidence="4" id="KW-1185">Reference proteome</keyword>
<dbReference type="Pfam" id="PF01144">
    <property type="entry name" value="CoA_trans"/>
    <property type="match status" value="2"/>
</dbReference>
<dbReference type="SUPFAM" id="SSF100950">
    <property type="entry name" value="NagB/RpiA/CoA transferase-like"/>
    <property type="match status" value="2"/>
</dbReference>
<dbReference type="SMART" id="SM00882">
    <property type="entry name" value="CoA_trans"/>
    <property type="match status" value="2"/>
</dbReference>
<accession>A0ABY6L7E9</accession>
<dbReference type="InterPro" id="IPR012792">
    <property type="entry name" value="3-oxoacid_CoA-transf_A"/>
</dbReference>
<evidence type="ECO:0000256" key="2">
    <source>
        <dbReference type="ARBA" id="ARBA00022679"/>
    </source>
</evidence>
<gene>
    <name evidence="3" type="ORF">LAZ67_14003133</name>
</gene>
<dbReference type="InterPro" id="IPR014388">
    <property type="entry name" value="3-oxoacid_CoA-transferase"/>
</dbReference>
<dbReference type="NCBIfam" id="TIGR02428">
    <property type="entry name" value="pcaJ_scoB_fam"/>
    <property type="match status" value="1"/>
</dbReference>
<dbReference type="PANTHER" id="PTHR13707">
    <property type="entry name" value="KETOACID-COENZYME A TRANSFERASE"/>
    <property type="match status" value="1"/>
</dbReference>
<evidence type="ECO:0000313" key="3">
    <source>
        <dbReference type="EMBL" id="UYV77073.1"/>
    </source>
</evidence>
<evidence type="ECO:0000313" key="4">
    <source>
        <dbReference type="Proteomes" id="UP001235939"/>
    </source>
</evidence>
<comment type="similarity">
    <text evidence="1">Belongs to the 3-oxoacid CoA-transferase family.</text>
</comment>
<keyword evidence="2" id="KW-0808">Transferase</keyword>
<sequence length="479" mass="52391">MMPWRPFKISRMAPSFLSEFPTCGVTGFGLCGIPENLITSLVQKGVKNLTVVSNNAGVDDFGLGLLLQQKQITRMISSYVGENAEFERQYLTGDLELEFVPQGTLAERIRAGGAGIPAFYTPTAYGTLIHEGGAPIKYGPEGKILLASNSKEDRMFNGRNYILEEAITGDFALVKAWKADKAGNLIFRYVMSSYLPLLAATVEIAGSLPRTSTSPCVRQLSSPLLRIIRVYNSFELLSSPNIANLCMGQKLMLWKDPKSDSSRVKKPSELLRERIIRRAALEFKDRTYVNLGIGMPMLASNFIPSGMNVTFHSENGVLGLGPYPREGDQDPDLINAGKQSVTVVPGSSYFPSDESFAMIRGGHIDMTMLGAMQVSQFGDLANWLVPGKLVKGMGGAMDLVSSSTAGTRVVITMEHTTKDGFPKILSECTLPLTGKNCVNMIITEKAVFEVDQEKGLTLIEIHESENLQTILDTTECQFE</sequence>
<dbReference type="PROSITE" id="PS01274">
    <property type="entry name" value="COA_TRANSF_2"/>
    <property type="match status" value="1"/>
</dbReference>
<proteinExistence type="inferred from homology"/>
<protein>
    <submittedName>
        <fullName evidence="3">OXCT1</fullName>
    </submittedName>
</protein>
<name>A0ABY6L7E9_9ARAC</name>
<dbReference type="Proteomes" id="UP001235939">
    <property type="component" value="Chromosome 14"/>
</dbReference>
<dbReference type="PIRSF" id="PIRSF000858">
    <property type="entry name" value="SCOT-t"/>
    <property type="match status" value="1"/>
</dbReference>
<dbReference type="InterPro" id="IPR004165">
    <property type="entry name" value="CoA_trans_fam_I"/>
</dbReference>
<dbReference type="InterPro" id="IPR012791">
    <property type="entry name" value="3-oxoacid_CoA-transf_B"/>
</dbReference>
<dbReference type="NCBIfam" id="TIGR02429">
    <property type="entry name" value="pcaI_scoA_fam"/>
    <property type="match status" value="1"/>
</dbReference>
<feature type="non-terminal residue" evidence="3">
    <location>
        <position position="479"/>
    </location>
</feature>
<dbReference type="PANTHER" id="PTHR13707:SF23">
    <property type="entry name" value="SUCCINYL-COA:3-KETOACID-COENZYME A TRANSFERASE"/>
    <property type="match status" value="1"/>
</dbReference>
<reference evidence="3 4" key="1">
    <citation type="submission" date="2022-01" db="EMBL/GenBank/DDBJ databases">
        <title>A chromosomal length assembly of Cordylochernes scorpioides.</title>
        <authorList>
            <person name="Zeh D."/>
            <person name="Zeh J."/>
        </authorList>
    </citation>
    <scope>NUCLEOTIDE SEQUENCE [LARGE SCALE GENOMIC DNA]</scope>
    <source>
        <strain evidence="3">IN4F17</strain>
        <tissue evidence="3">Whole Body</tissue>
    </source>
</reference>
<organism evidence="3 4">
    <name type="scientific">Cordylochernes scorpioides</name>
    <dbReference type="NCBI Taxonomy" id="51811"/>
    <lineage>
        <taxon>Eukaryota</taxon>
        <taxon>Metazoa</taxon>
        <taxon>Ecdysozoa</taxon>
        <taxon>Arthropoda</taxon>
        <taxon>Chelicerata</taxon>
        <taxon>Arachnida</taxon>
        <taxon>Pseudoscorpiones</taxon>
        <taxon>Cheliferoidea</taxon>
        <taxon>Chernetidae</taxon>
        <taxon>Cordylochernes</taxon>
    </lineage>
</organism>
<evidence type="ECO:0000256" key="1">
    <source>
        <dbReference type="ARBA" id="ARBA00007154"/>
    </source>
</evidence>
<dbReference type="InterPro" id="IPR037171">
    <property type="entry name" value="NagB/RpiA_transferase-like"/>
</dbReference>